<sequence>MPPNHQLEPDAGPTRVENPGQERRHHQKNVQSERLHRIKPHVLAETRVSDDAQIEREESNEAGERDGSAAAEIMRSVAGVVEFLEAVMAVLGIGFGNVAVDPKREGKRGVNLEVKCFGVECKERQRLRGEAIASLMN</sequence>
<comment type="caution">
    <text evidence="2">The sequence shown here is derived from an EMBL/GenBank/DDBJ whole genome shotgun (WGS) entry which is preliminary data.</text>
</comment>
<evidence type="ECO:0000313" key="2">
    <source>
        <dbReference type="EMBL" id="KAK9192652.1"/>
    </source>
</evidence>
<gene>
    <name evidence="2" type="ORF">WN944_003345</name>
</gene>
<accession>A0AAP0M186</accession>
<organism evidence="2 3">
    <name type="scientific">Citrus x changshan-huyou</name>
    <dbReference type="NCBI Taxonomy" id="2935761"/>
    <lineage>
        <taxon>Eukaryota</taxon>
        <taxon>Viridiplantae</taxon>
        <taxon>Streptophyta</taxon>
        <taxon>Embryophyta</taxon>
        <taxon>Tracheophyta</taxon>
        <taxon>Spermatophyta</taxon>
        <taxon>Magnoliopsida</taxon>
        <taxon>eudicotyledons</taxon>
        <taxon>Gunneridae</taxon>
        <taxon>Pentapetalae</taxon>
        <taxon>rosids</taxon>
        <taxon>malvids</taxon>
        <taxon>Sapindales</taxon>
        <taxon>Rutaceae</taxon>
        <taxon>Aurantioideae</taxon>
        <taxon>Citrus</taxon>
    </lineage>
</organism>
<reference evidence="2 3" key="1">
    <citation type="submission" date="2024-05" db="EMBL/GenBank/DDBJ databases">
        <title>Haplotype-resolved chromosome-level genome assembly of Huyou (Citrus changshanensis).</title>
        <authorList>
            <person name="Miao C."/>
            <person name="Chen W."/>
            <person name="Wu Y."/>
            <person name="Wang L."/>
            <person name="Zhao S."/>
            <person name="Grierson D."/>
            <person name="Xu C."/>
            <person name="Chen K."/>
        </authorList>
    </citation>
    <scope>NUCLEOTIDE SEQUENCE [LARGE SCALE GENOMIC DNA]</scope>
    <source>
        <strain evidence="2">01-14</strain>
        <tissue evidence="2">Leaf</tissue>
    </source>
</reference>
<dbReference type="AlphaFoldDB" id="A0AAP0M186"/>
<proteinExistence type="predicted"/>
<keyword evidence="3" id="KW-1185">Reference proteome</keyword>
<feature type="compositionally biased region" description="Basic and acidic residues" evidence="1">
    <location>
        <begin position="42"/>
        <end position="67"/>
    </location>
</feature>
<name>A0AAP0M186_9ROSI</name>
<dbReference type="EMBL" id="JBCGBO010000006">
    <property type="protein sequence ID" value="KAK9192652.1"/>
    <property type="molecule type" value="Genomic_DNA"/>
</dbReference>
<protein>
    <submittedName>
        <fullName evidence="2">Uncharacterized protein</fullName>
    </submittedName>
</protein>
<evidence type="ECO:0000313" key="3">
    <source>
        <dbReference type="Proteomes" id="UP001428341"/>
    </source>
</evidence>
<feature type="region of interest" description="Disordered" evidence="1">
    <location>
        <begin position="1"/>
        <end position="68"/>
    </location>
</feature>
<dbReference type="Proteomes" id="UP001428341">
    <property type="component" value="Unassembled WGS sequence"/>
</dbReference>
<evidence type="ECO:0000256" key="1">
    <source>
        <dbReference type="SAM" id="MobiDB-lite"/>
    </source>
</evidence>